<dbReference type="GO" id="GO:0008483">
    <property type="term" value="F:transaminase activity"/>
    <property type="evidence" value="ECO:0007669"/>
    <property type="project" value="UniProtKB-KW"/>
</dbReference>
<dbReference type="PIRSF" id="PIRSF000521">
    <property type="entry name" value="Transaminase_4ab_Lys_Orn"/>
    <property type="match status" value="1"/>
</dbReference>
<protein>
    <submittedName>
        <fullName evidence="8">Acetylornithine/succinylornithine family transaminase</fullName>
    </submittedName>
</protein>
<dbReference type="PANTHER" id="PTHR11986">
    <property type="entry name" value="AMINOTRANSFERASE CLASS III"/>
    <property type="match status" value="1"/>
</dbReference>
<comment type="cofactor">
    <cofactor evidence="1">
        <name>pyridoxal 5'-phosphate</name>
        <dbReference type="ChEBI" id="CHEBI:597326"/>
    </cofactor>
</comment>
<evidence type="ECO:0000256" key="2">
    <source>
        <dbReference type="ARBA" id="ARBA00022576"/>
    </source>
</evidence>
<dbReference type="EMBL" id="JAGVWE010000002">
    <property type="protein sequence ID" value="MBS3062255.1"/>
    <property type="molecule type" value="Genomic_DNA"/>
</dbReference>
<dbReference type="GO" id="GO:0042802">
    <property type="term" value="F:identical protein binding"/>
    <property type="evidence" value="ECO:0007669"/>
    <property type="project" value="TreeGrafter"/>
</dbReference>
<evidence type="ECO:0000256" key="6">
    <source>
        <dbReference type="ARBA" id="ARBA00029440"/>
    </source>
</evidence>
<dbReference type="PANTHER" id="PTHR11986:SF79">
    <property type="entry name" value="ACETYLORNITHINE AMINOTRANSFERASE, MITOCHONDRIAL"/>
    <property type="match status" value="1"/>
</dbReference>
<reference evidence="8" key="1">
    <citation type="submission" date="2021-03" db="EMBL/GenBank/DDBJ databases">
        <authorList>
            <person name="Jaffe A."/>
        </authorList>
    </citation>
    <scope>NUCLEOTIDE SEQUENCE</scope>
    <source>
        <strain evidence="8">RIFCSPLOWO2_01_FULL_58_19</strain>
    </source>
</reference>
<dbReference type="Proteomes" id="UP000678237">
    <property type="component" value="Unassembled WGS sequence"/>
</dbReference>
<dbReference type="InterPro" id="IPR005814">
    <property type="entry name" value="Aminotrans_3"/>
</dbReference>
<dbReference type="InterPro" id="IPR049704">
    <property type="entry name" value="Aminotrans_3_PPA_site"/>
</dbReference>
<dbReference type="Gene3D" id="3.40.640.10">
    <property type="entry name" value="Type I PLP-dependent aspartate aminotransferase-like (Major domain)"/>
    <property type="match status" value="1"/>
</dbReference>
<keyword evidence="5 7" id="KW-0663">Pyridoxal phosphate</keyword>
<dbReference type="FunFam" id="3.40.640.10:FF:000004">
    <property type="entry name" value="Acetylornithine aminotransferase"/>
    <property type="match status" value="1"/>
</dbReference>
<dbReference type="PROSITE" id="PS00600">
    <property type="entry name" value="AA_TRANSFER_CLASS_3"/>
    <property type="match status" value="1"/>
</dbReference>
<dbReference type="SUPFAM" id="SSF53383">
    <property type="entry name" value="PLP-dependent transferases"/>
    <property type="match status" value="1"/>
</dbReference>
<evidence type="ECO:0000256" key="7">
    <source>
        <dbReference type="RuleBase" id="RU003560"/>
    </source>
</evidence>
<name>A0A8T4LG83_9ARCH</name>
<evidence type="ECO:0000256" key="4">
    <source>
        <dbReference type="ARBA" id="ARBA00022679"/>
    </source>
</evidence>
<gene>
    <name evidence="8" type="ORF">J4203_00130</name>
</gene>
<dbReference type="Pfam" id="PF00202">
    <property type="entry name" value="Aminotran_3"/>
    <property type="match status" value="1"/>
</dbReference>
<organism evidence="8 9">
    <name type="scientific">Candidatus Iainarchaeum sp</name>
    <dbReference type="NCBI Taxonomy" id="3101447"/>
    <lineage>
        <taxon>Archaea</taxon>
        <taxon>Candidatus Iainarchaeota</taxon>
        <taxon>Candidatus Iainarchaeia</taxon>
        <taxon>Candidatus Iainarchaeales</taxon>
        <taxon>Candidatus Iainarchaeaceae</taxon>
        <taxon>Candidatus Iainarchaeum</taxon>
    </lineage>
</organism>
<dbReference type="InterPro" id="IPR004636">
    <property type="entry name" value="AcOrn/SuccOrn_fam"/>
</dbReference>
<dbReference type="InterPro" id="IPR015424">
    <property type="entry name" value="PyrdxlP-dep_Trfase"/>
</dbReference>
<keyword evidence="4" id="KW-0808">Transferase</keyword>
<reference evidence="8" key="2">
    <citation type="submission" date="2021-05" db="EMBL/GenBank/DDBJ databases">
        <title>Protein family content uncovers lineage relationships and bacterial pathway maintenance mechanisms in DPANN archaea.</title>
        <authorList>
            <person name="Castelle C.J."/>
            <person name="Meheust R."/>
            <person name="Jaffe A.L."/>
            <person name="Seitz K."/>
            <person name="Gong X."/>
            <person name="Baker B.J."/>
            <person name="Banfield J.F."/>
        </authorList>
    </citation>
    <scope>NUCLEOTIDE SEQUENCE</scope>
    <source>
        <strain evidence="8">RIFCSPLOWO2_01_FULL_58_19</strain>
    </source>
</reference>
<dbReference type="InterPro" id="IPR015422">
    <property type="entry name" value="PyrdxlP-dep_Trfase_small"/>
</dbReference>
<comment type="similarity">
    <text evidence="7">Belongs to the class-III pyridoxal-phosphate-dependent aminotransferase family.</text>
</comment>
<dbReference type="InterPro" id="IPR050103">
    <property type="entry name" value="Class-III_PLP-dep_AT"/>
</dbReference>
<evidence type="ECO:0000313" key="8">
    <source>
        <dbReference type="EMBL" id="MBS3062255.1"/>
    </source>
</evidence>
<dbReference type="GO" id="GO:0006526">
    <property type="term" value="P:L-arginine biosynthetic process"/>
    <property type="evidence" value="ECO:0007669"/>
    <property type="project" value="UniProtKB-ARBA"/>
</dbReference>
<keyword evidence="3" id="KW-0028">Amino-acid biosynthesis</keyword>
<evidence type="ECO:0000313" key="9">
    <source>
        <dbReference type="Proteomes" id="UP000678237"/>
    </source>
</evidence>
<dbReference type="NCBIfam" id="NF002325">
    <property type="entry name" value="PRK01278.1"/>
    <property type="match status" value="1"/>
</dbReference>
<sequence>MALEARHFQPCFTRKPLAVARGKGSRVYDLEGKAYLDFIGSLGTCVVGHGNPVVLQAVKAQLGKIVSTSNLYYSEPQALLAKRLARVSGLGKSFFSNSGSESVEAALKLARKASGKKGIIATEHAFHGRTLGALSATSKEKYKAYCRPLVPGFKEIPFNDARALEKAIGADTAAFLVEPIQGEAGVLVPSEGYLQEVREICAKRDVLLILDEVQSGVARTGKFFAYQHEKILPDIVCTAKGLGNGFPIGATIAAAGIEFGKGDHGSTFGGNPLACAAALAVLDCIQEQGLEARAAEKGAWLAKALNAVMGPDSALQGVRGRGLMLGLGVQGGKADAVVDACRAQGLLVNGVGDDTIRLLPPLTVSLKECRQAVAVLEEALAV</sequence>
<dbReference type="GO" id="GO:0030170">
    <property type="term" value="F:pyridoxal phosphate binding"/>
    <property type="evidence" value="ECO:0007669"/>
    <property type="project" value="InterPro"/>
</dbReference>
<evidence type="ECO:0000256" key="3">
    <source>
        <dbReference type="ARBA" id="ARBA00022605"/>
    </source>
</evidence>
<dbReference type="AlphaFoldDB" id="A0A8T4LG83"/>
<dbReference type="InterPro" id="IPR015421">
    <property type="entry name" value="PyrdxlP-dep_Trfase_major"/>
</dbReference>
<comment type="pathway">
    <text evidence="6">Amino-acid biosynthesis.</text>
</comment>
<dbReference type="Gene3D" id="3.90.1150.10">
    <property type="entry name" value="Aspartate Aminotransferase, domain 1"/>
    <property type="match status" value="1"/>
</dbReference>
<keyword evidence="2" id="KW-0032">Aminotransferase</keyword>
<evidence type="ECO:0000256" key="5">
    <source>
        <dbReference type="ARBA" id="ARBA00022898"/>
    </source>
</evidence>
<comment type="caution">
    <text evidence="8">The sequence shown here is derived from an EMBL/GenBank/DDBJ whole genome shotgun (WGS) entry which is preliminary data.</text>
</comment>
<evidence type="ECO:0000256" key="1">
    <source>
        <dbReference type="ARBA" id="ARBA00001933"/>
    </source>
</evidence>
<dbReference type="CDD" id="cd00610">
    <property type="entry name" value="OAT_like"/>
    <property type="match status" value="1"/>
</dbReference>
<proteinExistence type="inferred from homology"/>
<accession>A0A8T4LG83</accession>
<dbReference type="NCBIfam" id="TIGR00707">
    <property type="entry name" value="argD"/>
    <property type="match status" value="1"/>
</dbReference>